<proteinExistence type="predicted"/>
<sequence length="187" mass="21586">SLIANPIFSTKEEFNSDYQIQFLASSKTDESWRKTLKDLQALEVGSGDLGSDTKSRLYVLQYPLEIVNQVSLTIGGRNVSDSLGPQRKGNWIFTSSYLEEDRYDIVNYRDAFYWLAQGFIGPGVVFIGDQADTAHVDFLKRLTKRSRSRIPLYIRFQESLDAIKEVYPLDRVWNGYRLYTNSFILEE</sequence>
<dbReference type="RefSeq" id="WP_420843587.1">
    <property type="nucleotide sequence ID" value="NZ_NPDU01000111.1"/>
</dbReference>
<gene>
    <name evidence="1" type="ORF">CH376_22835</name>
</gene>
<dbReference type="EMBL" id="NPDU01000111">
    <property type="protein sequence ID" value="PJZ59619.1"/>
    <property type="molecule type" value="Genomic_DNA"/>
</dbReference>
<reference evidence="1 2" key="1">
    <citation type="submission" date="2017-07" db="EMBL/GenBank/DDBJ databases">
        <title>Leptospira spp. isolated from tropical soils.</title>
        <authorList>
            <person name="Thibeaux R."/>
            <person name="Iraola G."/>
            <person name="Ferres I."/>
            <person name="Bierque E."/>
            <person name="Girault D."/>
            <person name="Soupe-Gilbert M.-E."/>
            <person name="Picardeau M."/>
            <person name="Goarant C."/>
        </authorList>
    </citation>
    <scope>NUCLEOTIDE SEQUENCE [LARGE SCALE GENOMIC DNA]</scope>
    <source>
        <strain evidence="1 2">FH2-B-D1</strain>
    </source>
</reference>
<comment type="caution">
    <text evidence="1">The sequence shown here is derived from an EMBL/GenBank/DDBJ whole genome shotgun (WGS) entry which is preliminary data.</text>
</comment>
<accession>A0ABX4NS30</accession>
<evidence type="ECO:0000313" key="2">
    <source>
        <dbReference type="Proteomes" id="UP000232149"/>
    </source>
</evidence>
<feature type="non-terminal residue" evidence="1">
    <location>
        <position position="1"/>
    </location>
</feature>
<name>A0ABX4NS30_9LEPT</name>
<protein>
    <submittedName>
        <fullName evidence="1">Uncharacterized protein</fullName>
    </submittedName>
</protein>
<dbReference type="Proteomes" id="UP000232149">
    <property type="component" value="Unassembled WGS sequence"/>
</dbReference>
<organism evidence="1 2">
    <name type="scientific">Leptospira adleri</name>
    <dbReference type="NCBI Taxonomy" id="2023186"/>
    <lineage>
        <taxon>Bacteria</taxon>
        <taxon>Pseudomonadati</taxon>
        <taxon>Spirochaetota</taxon>
        <taxon>Spirochaetia</taxon>
        <taxon>Leptospirales</taxon>
        <taxon>Leptospiraceae</taxon>
        <taxon>Leptospira</taxon>
    </lineage>
</organism>
<keyword evidence="2" id="KW-1185">Reference proteome</keyword>
<evidence type="ECO:0000313" key="1">
    <source>
        <dbReference type="EMBL" id="PJZ59619.1"/>
    </source>
</evidence>